<name>A0A498NW13_LABRO</name>
<dbReference type="PANTHER" id="PTHR33064:SF37">
    <property type="entry name" value="RIBONUCLEASE H"/>
    <property type="match status" value="1"/>
</dbReference>
<dbReference type="Gene3D" id="3.30.70.270">
    <property type="match status" value="1"/>
</dbReference>
<sequence length="115" mass="13339">MFKKEVRYVGRLVSAEGVRIDPKDLDAVQASKAKKPTTVGEIRKMLGFLSYYRSYVQDFSRIAKPIYDLLQVKRGTEPIKTKSKADGKKMFNYHHEHLLSGRKNIKRYCADSLKR</sequence>
<dbReference type="EMBL" id="QBIY01010327">
    <property type="protein sequence ID" value="RXN35856.1"/>
    <property type="molecule type" value="Genomic_DNA"/>
</dbReference>
<dbReference type="InterPro" id="IPR051320">
    <property type="entry name" value="Viral_Replic_Matur_Polypro"/>
</dbReference>
<dbReference type="InterPro" id="IPR043502">
    <property type="entry name" value="DNA/RNA_pol_sf"/>
</dbReference>
<dbReference type="STRING" id="84645.A0A498NW13"/>
<proteinExistence type="predicted"/>
<keyword evidence="2" id="KW-1185">Reference proteome</keyword>
<organism evidence="1 2">
    <name type="scientific">Labeo rohita</name>
    <name type="common">Indian major carp</name>
    <name type="synonym">Cyprinus rohita</name>
    <dbReference type="NCBI Taxonomy" id="84645"/>
    <lineage>
        <taxon>Eukaryota</taxon>
        <taxon>Metazoa</taxon>
        <taxon>Chordata</taxon>
        <taxon>Craniata</taxon>
        <taxon>Vertebrata</taxon>
        <taxon>Euteleostomi</taxon>
        <taxon>Actinopterygii</taxon>
        <taxon>Neopterygii</taxon>
        <taxon>Teleostei</taxon>
        <taxon>Ostariophysi</taxon>
        <taxon>Cypriniformes</taxon>
        <taxon>Cyprinidae</taxon>
        <taxon>Labeoninae</taxon>
        <taxon>Labeonini</taxon>
        <taxon>Labeo</taxon>
    </lineage>
</organism>
<accession>A0A498NW13</accession>
<dbReference type="SUPFAM" id="SSF56672">
    <property type="entry name" value="DNA/RNA polymerases"/>
    <property type="match status" value="1"/>
</dbReference>
<evidence type="ECO:0000313" key="1">
    <source>
        <dbReference type="EMBL" id="RXN35856.1"/>
    </source>
</evidence>
<protein>
    <submittedName>
        <fullName evidence="1">Retrovirus-related Pol poly from transposon</fullName>
    </submittedName>
</protein>
<dbReference type="AlphaFoldDB" id="A0A498NW13"/>
<dbReference type="PANTHER" id="PTHR33064">
    <property type="entry name" value="POL PROTEIN"/>
    <property type="match status" value="1"/>
</dbReference>
<dbReference type="Proteomes" id="UP000290572">
    <property type="component" value="Unassembled WGS sequence"/>
</dbReference>
<gene>
    <name evidence="1" type="ORF">ROHU_003468</name>
</gene>
<comment type="caution">
    <text evidence="1">The sequence shown here is derived from an EMBL/GenBank/DDBJ whole genome shotgun (WGS) entry which is preliminary data.</text>
</comment>
<reference evidence="1 2" key="1">
    <citation type="submission" date="2018-03" db="EMBL/GenBank/DDBJ databases">
        <title>Draft genome sequence of Rohu Carp (Labeo rohita).</title>
        <authorList>
            <person name="Das P."/>
            <person name="Kushwaha B."/>
            <person name="Joshi C.G."/>
            <person name="Kumar D."/>
            <person name="Nagpure N.S."/>
            <person name="Sahoo L."/>
            <person name="Das S.P."/>
            <person name="Bit A."/>
            <person name="Patnaik S."/>
            <person name="Meher P.K."/>
            <person name="Jayasankar P."/>
            <person name="Koringa P.G."/>
            <person name="Patel N.V."/>
            <person name="Hinsu A.T."/>
            <person name="Kumar R."/>
            <person name="Pandey M."/>
            <person name="Agarwal S."/>
            <person name="Srivastava S."/>
            <person name="Singh M."/>
            <person name="Iquebal M.A."/>
            <person name="Jaiswal S."/>
            <person name="Angadi U.B."/>
            <person name="Kumar N."/>
            <person name="Raza M."/>
            <person name="Shah T.M."/>
            <person name="Rai A."/>
            <person name="Jena J.K."/>
        </authorList>
    </citation>
    <scope>NUCLEOTIDE SEQUENCE [LARGE SCALE GENOMIC DNA]</scope>
    <source>
        <strain evidence="1">DASCIFA01</strain>
        <tissue evidence="1">Testis</tissue>
    </source>
</reference>
<dbReference type="InterPro" id="IPR043128">
    <property type="entry name" value="Rev_trsase/Diguanyl_cyclase"/>
</dbReference>
<evidence type="ECO:0000313" key="2">
    <source>
        <dbReference type="Proteomes" id="UP000290572"/>
    </source>
</evidence>